<dbReference type="AlphaFoldDB" id="A0A1C3XL89"/>
<evidence type="ECO:0000313" key="1">
    <source>
        <dbReference type="EMBL" id="SCB52744.1"/>
    </source>
</evidence>
<gene>
    <name evidence="1" type="ORF">GA0061099_103915</name>
</gene>
<organism evidence="1 2">
    <name type="scientific">Bradyrhizobium yuanmingense</name>
    <dbReference type="NCBI Taxonomy" id="108015"/>
    <lineage>
        <taxon>Bacteria</taxon>
        <taxon>Pseudomonadati</taxon>
        <taxon>Pseudomonadota</taxon>
        <taxon>Alphaproteobacteria</taxon>
        <taxon>Hyphomicrobiales</taxon>
        <taxon>Nitrobacteraceae</taxon>
        <taxon>Bradyrhizobium</taxon>
    </lineage>
</organism>
<evidence type="ECO:0000313" key="2">
    <source>
        <dbReference type="Proteomes" id="UP000183174"/>
    </source>
</evidence>
<dbReference type="Proteomes" id="UP000183174">
    <property type="component" value="Unassembled WGS sequence"/>
</dbReference>
<dbReference type="EMBL" id="FMAE01000039">
    <property type="protein sequence ID" value="SCB52744.1"/>
    <property type="molecule type" value="Genomic_DNA"/>
</dbReference>
<reference evidence="1 2" key="1">
    <citation type="submission" date="2016-08" db="EMBL/GenBank/DDBJ databases">
        <authorList>
            <person name="Seilhamer J.J."/>
        </authorList>
    </citation>
    <scope>NUCLEOTIDE SEQUENCE [LARGE SCALE GENOMIC DNA]</scope>
    <source>
        <strain evidence="1 2">CCBAU 10071</strain>
    </source>
</reference>
<protein>
    <submittedName>
        <fullName evidence="1">Uncharacterized protein</fullName>
    </submittedName>
</protein>
<name>A0A1C3XL89_9BRAD</name>
<sequence>MVALATGQVAAHDRNKPGLDDWYRSLQSGKGPCCGGPSEDATHLDELQWRSKGDGYEVFVEGQWLEVPPPAIVPVPNKDGRALVWLYHYDGKPVVRCFLPGMLT</sequence>
<proteinExistence type="predicted"/>
<accession>A0A1C3XL89</accession>